<feature type="transmembrane region" description="Helical" evidence="6">
    <location>
        <begin position="108"/>
        <end position="128"/>
    </location>
</feature>
<dbReference type="RefSeq" id="WP_154482395.1">
    <property type="nucleotide sequence ID" value="NZ_VULR01000002.1"/>
</dbReference>
<dbReference type="PANTHER" id="PTHR33545">
    <property type="entry name" value="UPF0750 MEMBRANE PROTEIN YITT-RELATED"/>
    <property type="match status" value="1"/>
</dbReference>
<accession>A0A844FET6</accession>
<evidence type="ECO:0000256" key="6">
    <source>
        <dbReference type="SAM" id="Phobius"/>
    </source>
</evidence>
<keyword evidence="4 6" id="KW-1133">Transmembrane helix</keyword>
<dbReference type="Gene3D" id="3.30.70.120">
    <property type="match status" value="1"/>
</dbReference>
<dbReference type="Pfam" id="PF02588">
    <property type="entry name" value="YitT_membrane"/>
    <property type="match status" value="1"/>
</dbReference>
<organism evidence="8 9">
    <name type="scientific">Anaerosalibacter bizertensis</name>
    <dbReference type="NCBI Taxonomy" id="932217"/>
    <lineage>
        <taxon>Bacteria</taxon>
        <taxon>Bacillati</taxon>
        <taxon>Bacillota</taxon>
        <taxon>Tissierellia</taxon>
        <taxon>Tissierellales</taxon>
        <taxon>Sporanaerobacteraceae</taxon>
        <taxon>Anaerosalibacter</taxon>
    </lineage>
</organism>
<proteinExistence type="predicted"/>
<feature type="transmembrane region" description="Helical" evidence="6">
    <location>
        <begin position="7"/>
        <end position="32"/>
    </location>
</feature>
<reference evidence="8 9" key="1">
    <citation type="submission" date="2019-08" db="EMBL/GenBank/DDBJ databases">
        <title>In-depth cultivation of the pig gut microbiome towards novel bacterial diversity and tailored functional studies.</title>
        <authorList>
            <person name="Wylensek D."/>
            <person name="Hitch T.C.A."/>
            <person name="Clavel T."/>
        </authorList>
    </citation>
    <scope>NUCLEOTIDE SEQUENCE [LARGE SCALE GENOMIC DNA]</scope>
    <source>
        <strain evidence="8 9">Med78-601-WT-4W-RMD-3</strain>
    </source>
</reference>
<evidence type="ECO:0000313" key="9">
    <source>
        <dbReference type="Proteomes" id="UP000462760"/>
    </source>
</evidence>
<dbReference type="PIRSF" id="PIRSF006483">
    <property type="entry name" value="Membrane_protein_YitT"/>
    <property type="match status" value="1"/>
</dbReference>
<comment type="subcellular location">
    <subcellularLocation>
        <location evidence="1">Cell membrane</location>
        <topology evidence="1">Multi-pass membrane protein</topology>
    </subcellularLocation>
</comment>
<evidence type="ECO:0000256" key="3">
    <source>
        <dbReference type="ARBA" id="ARBA00022692"/>
    </source>
</evidence>
<dbReference type="Proteomes" id="UP000462760">
    <property type="component" value="Unassembled WGS sequence"/>
</dbReference>
<feature type="transmembrane region" description="Helical" evidence="6">
    <location>
        <begin position="57"/>
        <end position="77"/>
    </location>
</feature>
<dbReference type="GO" id="GO:0005886">
    <property type="term" value="C:plasma membrane"/>
    <property type="evidence" value="ECO:0007669"/>
    <property type="project" value="UniProtKB-SubCell"/>
</dbReference>
<dbReference type="CDD" id="cd16380">
    <property type="entry name" value="YitT_C"/>
    <property type="match status" value="1"/>
</dbReference>
<feature type="transmembrane region" description="Helical" evidence="6">
    <location>
        <begin position="175"/>
        <end position="194"/>
    </location>
</feature>
<feature type="transmembrane region" description="Helical" evidence="6">
    <location>
        <begin position="84"/>
        <end position="102"/>
    </location>
</feature>
<keyword evidence="5 6" id="KW-0472">Membrane</keyword>
<dbReference type="InterPro" id="IPR051461">
    <property type="entry name" value="UPF0750_membrane"/>
</dbReference>
<evidence type="ECO:0000256" key="2">
    <source>
        <dbReference type="ARBA" id="ARBA00022475"/>
    </source>
</evidence>
<dbReference type="InterPro" id="IPR019264">
    <property type="entry name" value="DUF2179"/>
</dbReference>
<evidence type="ECO:0000256" key="5">
    <source>
        <dbReference type="ARBA" id="ARBA00023136"/>
    </source>
</evidence>
<keyword evidence="3 6" id="KW-0812">Transmembrane</keyword>
<name>A0A844FET6_9FIRM</name>
<gene>
    <name evidence="8" type="ORF">FYJ27_02030</name>
</gene>
<dbReference type="PANTHER" id="PTHR33545:SF9">
    <property type="entry name" value="UPF0750 MEMBRANE PROTEIN YITE"/>
    <property type="match status" value="1"/>
</dbReference>
<keyword evidence="2" id="KW-1003">Cell membrane</keyword>
<dbReference type="EMBL" id="VULR01000002">
    <property type="protein sequence ID" value="MSS42517.1"/>
    <property type="molecule type" value="Genomic_DNA"/>
</dbReference>
<comment type="caution">
    <text evidence="8">The sequence shown here is derived from an EMBL/GenBank/DDBJ whole genome shotgun (WGS) entry which is preliminary data.</text>
</comment>
<dbReference type="OrthoDB" id="3180973at2"/>
<evidence type="ECO:0000256" key="4">
    <source>
        <dbReference type="ARBA" id="ARBA00022989"/>
    </source>
</evidence>
<evidence type="ECO:0000313" key="8">
    <source>
        <dbReference type="EMBL" id="MSS42517.1"/>
    </source>
</evidence>
<sequence length="285" mass="31449">MENREKWYIVALSYLGIALGVFLMAISLNFFLEPNTIAPGGVTGLAVIIKKGTGMPVYLTNLLINIPLFIFGIIKLGKEFGIKTLFATLGLSFFLKLVPYEIVTHDLLLSSLFGGVLMGLGVGLVFKFGGTTGGTDLAGAILNKSFPNISVPTFMMTIDMFVVIIAGIVDRKIETSLYSIITLYTSIKVIDLILEGMSYLKAFLIITNKPKEISKAIMEELDRGVTLFKGKGMYTEKDKDVLLCVVNRSQFTKTKDIVNLIDEDAFIMVTEMYEVMGEGFQEIKK</sequence>
<evidence type="ECO:0000259" key="7">
    <source>
        <dbReference type="Pfam" id="PF10035"/>
    </source>
</evidence>
<protein>
    <submittedName>
        <fullName evidence="8">YitT family protein</fullName>
    </submittedName>
</protein>
<feature type="domain" description="DUF2179" evidence="7">
    <location>
        <begin position="223"/>
        <end position="277"/>
    </location>
</feature>
<dbReference type="Pfam" id="PF10035">
    <property type="entry name" value="DUF2179"/>
    <property type="match status" value="1"/>
</dbReference>
<dbReference type="AlphaFoldDB" id="A0A844FET6"/>
<dbReference type="InterPro" id="IPR015867">
    <property type="entry name" value="N-reg_PII/ATP_PRibTrfase_C"/>
</dbReference>
<dbReference type="InterPro" id="IPR003740">
    <property type="entry name" value="YitT"/>
</dbReference>
<evidence type="ECO:0000256" key="1">
    <source>
        <dbReference type="ARBA" id="ARBA00004651"/>
    </source>
</evidence>
<feature type="transmembrane region" description="Helical" evidence="6">
    <location>
        <begin position="149"/>
        <end position="169"/>
    </location>
</feature>